<dbReference type="Pfam" id="PF04307">
    <property type="entry name" value="YdjM"/>
    <property type="match status" value="1"/>
</dbReference>
<protein>
    <recommendedName>
        <fullName evidence="4">Metal-dependent hydrolase</fullName>
    </recommendedName>
</protein>
<reference evidence="2" key="1">
    <citation type="submission" date="2019-11" db="EMBL/GenBank/DDBJ databases">
        <title>Microbial mats filling the niche in hypersaline microbial mats.</title>
        <authorList>
            <person name="Wong H.L."/>
            <person name="Macleod F.I."/>
            <person name="White R.A. III"/>
            <person name="Burns B.P."/>
        </authorList>
    </citation>
    <scope>NUCLEOTIDE SEQUENCE</scope>
    <source>
        <strain evidence="2">Rbin_158</strain>
    </source>
</reference>
<feature type="transmembrane region" description="Helical" evidence="1">
    <location>
        <begin position="42"/>
        <end position="63"/>
    </location>
</feature>
<evidence type="ECO:0000256" key="1">
    <source>
        <dbReference type="SAM" id="Phobius"/>
    </source>
</evidence>
<dbReference type="AlphaFoldDB" id="A0A9D5JZB7"/>
<evidence type="ECO:0000313" key="2">
    <source>
        <dbReference type="EMBL" id="MBD3326546.1"/>
    </source>
</evidence>
<proteinExistence type="predicted"/>
<sequence length="80" mass="8812">MGAASEGVSSVTIESYTMDPVTHITAGVLGAQAIRRPLRDRYFLLFCILAAWLPDIDNLIGFLGPEFYLVHHRGLTHSVL</sequence>
<feature type="non-terminal residue" evidence="2">
    <location>
        <position position="80"/>
    </location>
</feature>
<organism evidence="2 3">
    <name type="scientific">candidate division KSB3 bacterium</name>
    <dbReference type="NCBI Taxonomy" id="2044937"/>
    <lineage>
        <taxon>Bacteria</taxon>
        <taxon>candidate division KSB3</taxon>
    </lineage>
</organism>
<gene>
    <name evidence="2" type="ORF">GF339_18320</name>
</gene>
<dbReference type="EMBL" id="WJJP01000598">
    <property type="protein sequence ID" value="MBD3326546.1"/>
    <property type="molecule type" value="Genomic_DNA"/>
</dbReference>
<evidence type="ECO:0000313" key="3">
    <source>
        <dbReference type="Proteomes" id="UP000649604"/>
    </source>
</evidence>
<evidence type="ECO:0008006" key="4">
    <source>
        <dbReference type="Google" id="ProtNLM"/>
    </source>
</evidence>
<accession>A0A9D5JZB7</accession>
<keyword evidence="1" id="KW-0472">Membrane</keyword>
<keyword evidence="1" id="KW-1133">Transmembrane helix</keyword>
<dbReference type="Proteomes" id="UP000649604">
    <property type="component" value="Unassembled WGS sequence"/>
</dbReference>
<dbReference type="InterPro" id="IPR007404">
    <property type="entry name" value="YdjM-like"/>
</dbReference>
<keyword evidence="1" id="KW-0812">Transmembrane</keyword>
<comment type="caution">
    <text evidence="2">The sequence shown here is derived from an EMBL/GenBank/DDBJ whole genome shotgun (WGS) entry which is preliminary data.</text>
</comment>
<name>A0A9D5JZB7_9BACT</name>